<name>A0AAD5PF19_9FUNG</name>
<dbReference type="Pfam" id="PF07690">
    <property type="entry name" value="MFS_1"/>
    <property type="match status" value="1"/>
</dbReference>
<dbReference type="GO" id="GO:0005886">
    <property type="term" value="C:plasma membrane"/>
    <property type="evidence" value="ECO:0007669"/>
    <property type="project" value="TreeGrafter"/>
</dbReference>
<comment type="subcellular location">
    <subcellularLocation>
        <location evidence="1">Membrane</location>
        <topology evidence="1">Multi-pass membrane protein</topology>
    </subcellularLocation>
</comment>
<evidence type="ECO:0000256" key="2">
    <source>
        <dbReference type="ARBA" id="ARBA00022692"/>
    </source>
</evidence>
<feature type="compositionally biased region" description="Polar residues" evidence="5">
    <location>
        <begin position="12"/>
        <end position="26"/>
    </location>
</feature>
<keyword evidence="9" id="KW-1185">Reference proteome</keyword>
<evidence type="ECO:0000256" key="3">
    <source>
        <dbReference type="ARBA" id="ARBA00022989"/>
    </source>
</evidence>
<sequence>MTPAVPHHQNQDGHLSTHHQQPNNPDYKSHNNHSITREKEEEDTNSIHQQVTVTDEHSIKTETSSSHYNDDVDPPKEKQHRWYTNIWCLINNQQPTSDPRQWPLRKKIFVILIVAFAGFTSPLASSIYYPAIVPMQEYFETTDTLMNASLAIYIYCLAVFPLIWATFSDVFGRRPVYLISFLVAIVGMACSAISKNITMFILFRAISAIGSSSVLSMGAGTIGDVFEAHQRGRAFSYYLTGPMLGPAVGPIFGGYLNIGLGWQSIFWFLAILCVIIWFGILFLLPETLYRTPPSLPSSPSKTMVEREDHMQQQNDENVYISSSTANEHEIVTSGKKNKKQLKKTDHKKNSRQCHFINPVAALGLLRNKNIALTVLFLGTLFFVYFVLTTNFTRIYTTQYGFDSGTVGLFYIPIAGGSIISGVFGGRISDALYISRVAKLPPGTKPYPELRIGGWIFYASIFILLLAFTAFGWCVEKNVHFAYGLVCAFFVGLATGPPNIMMSTYLVDCFRDRSASVTACNNFTRYILSGTGSLVATDMQRSMGAGGLYTFCGALIFVFAGNVLIVRIKGLSWRDKHNNSTSRGIVVEESC</sequence>
<dbReference type="EMBL" id="JAIXMP010000011">
    <property type="protein sequence ID" value="KAI9264936.1"/>
    <property type="molecule type" value="Genomic_DNA"/>
</dbReference>
<feature type="transmembrane region" description="Helical" evidence="6">
    <location>
        <begin position="547"/>
        <end position="567"/>
    </location>
</feature>
<evidence type="ECO:0000256" key="1">
    <source>
        <dbReference type="ARBA" id="ARBA00004141"/>
    </source>
</evidence>
<feature type="transmembrane region" description="Helical" evidence="6">
    <location>
        <begin position="264"/>
        <end position="284"/>
    </location>
</feature>
<dbReference type="PROSITE" id="PS50850">
    <property type="entry name" value="MFS"/>
    <property type="match status" value="1"/>
</dbReference>
<dbReference type="Gene3D" id="1.20.1720.10">
    <property type="entry name" value="Multidrug resistance protein D"/>
    <property type="match status" value="1"/>
</dbReference>
<reference evidence="8" key="1">
    <citation type="journal article" date="2022" name="IScience">
        <title>Evolution of zygomycete secretomes and the origins of terrestrial fungal ecologies.</title>
        <authorList>
            <person name="Chang Y."/>
            <person name="Wang Y."/>
            <person name="Mondo S."/>
            <person name="Ahrendt S."/>
            <person name="Andreopoulos W."/>
            <person name="Barry K."/>
            <person name="Beard J."/>
            <person name="Benny G.L."/>
            <person name="Blankenship S."/>
            <person name="Bonito G."/>
            <person name="Cuomo C."/>
            <person name="Desiro A."/>
            <person name="Gervers K.A."/>
            <person name="Hundley H."/>
            <person name="Kuo A."/>
            <person name="LaButti K."/>
            <person name="Lang B.F."/>
            <person name="Lipzen A."/>
            <person name="O'Donnell K."/>
            <person name="Pangilinan J."/>
            <person name="Reynolds N."/>
            <person name="Sandor L."/>
            <person name="Smith M.E."/>
            <person name="Tsang A."/>
            <person name="Grigoriev I.V."/>
            <person name="Stajich J.E."/>
            <person name="Spatafora J.W."/>
        </authorList>
    </citation>
    <scope>NUCLEOTIDE SEQUENCE</scope>
    <source>
        <strain evidence="8">RSA 2281</strain>
    </source>
</reference>
<dbReference type="SUPFAM" id="SSF103473">
    <property type="entry name" value="MFS general substrate transporter"/>
    <property type="match status" value="1"/>
</dbReference>
<feature type="transmembrane region" description="Helical" evidence="6">
    <location>
        <begin position="235"/>
        <end position="258"/>
    </location>
</feature>
<evidence type="ECO:0000256" key="4">
    <source>
        <dbReference type="ARBA" id="ARBA00023136"/>
    </source>
</evidence>
<protein>
    <submittedName>
        <fullName evidence="8">Major facilitator superfamily domain-containing protein</fullName>
    </submittedName>
</protein>
<dbReference type="Gene3D" id="1.20.1250.20">
    <property type="entry name" value="MFS general substrate transporter like domains"/>
    <property type="match status" value="1"/>
</dbReference>
<keyword evidence="3 6" id="KW-1133">Transmembrane helix</keyword>
<evidence type="ECO:0000313" key="8">
    <source>
        <dbReference type="EMBL" id="KAI9264936.1"/>
    </source>
</evidence>
<evidence type="ECO:0000256" key="6">
    <source>
        <dbReference type="SAM" id="Phobius"/>
    </source>
</evidence>
<feature type="transmembrane region" description="Helical" evidence="6">
    <location>
        <begin position="370"/>
        <end position="387"/>
    </location>
</feature>
<accession>A0AAD5PF19</accession>
<feature type="region of interest" description="Disordered" evidence="5">
    <location>
        <begin position="1"/>
        <end position="76"/>
    </location>
</feature>
<feature type="transmembrane region" description="Helical" evidence="6">
    <location>
        <begin position="176"/>
        <end position="194"/>
    </location>
</feature>
<feature type="domain" description="Major facilitator superfamily (MFS) profile" evidence="7">
    <location>
        <begin position="110"/>
        <end position="570"/>
    </location>
</feature>
<feature type="transmembrane region" description="Helical" evidence="6">
    <location>
        <begin position="454"/>
        <end position="472"/>
    </location>
</feature>
<dbReference type="AlphaFoldDB" id="A0AAD5PF19"/>
<dbReference type="InterPro" id="IPR020846">
    <property type="entry name" value="MFS_dom"/>
</dbReference>
<evidence type="ECO:0000313" key="9">
    <source>
        <dbReference type="Proteomes" id="UP001209540"/>
    </source>
</evidence>
<proteinExistence type="predicted"/>
<feature type="transmembrane region" description="Helical" evidence="6">
    <location>
        <begin position="108"/>
        <end position="132"/>
    </location>
</feature>
<dbReference type="PANTHER" id="PTHR23502:SF5">
    <property type="entry name" value="QUINIDINE RESISTANCE PROTEIN 3"/>
    <property type="match status" value="1"/>
</dbReference>
<reference evidence="8" key="2">
    <citation type="submission" date="2023-02" db="EMBL/GenBank/DDBJ databases">
        <authorList>
            <consortium name="DOE Joint Genome Institute"/>
            <person name="Mondo S.J."/>
            <person name="Chang Y."/>
            <person name="Wang Y."/>
            <person name="Ahrendt S."/>
            <person name="Andreopoulos W."/>
            <person name="Barry K."/>
            <person name="Beard J."/>
            <person name="Benny G.L."/>
            <person name="Blankenship S."/>
            <person name="Bonito G."/>
            <person name="Cuomo C."/>
            <person name="Desiro A."/>
            <person name="Gervers K.A."/>
            <person name="Hundley H."/>
            <person name="Kuo A."/>
            <person name="LaButti K."/>
            <person name="Lang B.F."/>
            <person name="Lipzen A."/>
            <person name="O'Donnell K."/>
            <person name="Pangilinan J."/>
            <person name="Reynolds N."/>
            <person name="Sandor L."/>
            <person name="Smith M.W."/>
            <person name="Tsang A."/>
            <person name="Grigoriev I.V."/>
            <person name="Stajich J.E."/>
            <person name="Spatafora J.W."/>
        </authorList>
    </citation>
    <scope>NUCLEOTIDE SEQUENCE</scope>
    <source>
        <strain evidence="8">RSA 2281</strain>
    </source>
</reference>
<keyword evidence="4 6" id="KW-0472">Membrane</keyword>
<organism evidence="8 9">
    <name type="scientific">Phascolomyces articulosus</name>
    <dbReference type="NCBI Taxonomy" id="60185"/>
    <lineage>
        <taxon>Eukaryota</taxon>
        <taxon>Fungi</taxon>
        <taxon>Fungi incertae sedis</taxon>
        <taxon>Mucoromycota</taxon>
        <taxon>Mucoromycotina</taxon>
        <taxon>Mucoromycetes</taxon>
        <taxon>Mucorales</taxon>
        <taxon>Lichtheimiaceae</taxon>
        <taxon>Phascolomyces</taxon>
    </lineage>
</organism>
<comment type="caution">
    <text evidence="8">The sequence shown here is derived from an EMBL/GenBank/DDBJ whole genome shotgun (WGS) entry which is preliminary data.</text>
</comment>
<feature type="transmembrane region" description="Helical" evidence="6">
    <location>
        <begin position="200"/>
        <end position="223"/>
    </location>
</feature>
<feature type="transmembrane region" description="Helical" evidence="6">
    <location>
        <begin position="478"/>
        <end position="495"/>
    </location>
</feature>
<dbReference type="InterPro" id="IPR011701">
    <property type="entry name" value="MFS"/>
</dbReference>
<evidence type="ECO:0000256" key="5">
    <source>
        <dbReference type="SAM" id="MobiDB-lite"/>
    </source>
</evidence>
<gene>
    <name evidence="8" type="ORF">BDA99DRAFT_507270</name>
</gene>
<evidence type="ECO:0000259" key="7">
    <source>
        <dbReference type="PROSITE" id="PS50850"/>
    </source>
</evidence>
<dbReference type="PANTHER" id="PTHR23502">
    <property type="entry name" value="MAJOR FACILITATOR SUPERFAMILY"/>
    <property type="match status" value="1"/>
</dbReference>
<keyword evidence="2 6" id="KW-0812">Transmembrane</keyword>
<dbReference type="InterPro" id="IPR036259">
    <property type="entry name" value="MFS_trans_sf"/>
</dbReference>
<feature type="transmembrane region" description="Helical" evidence="6">
    <location>
        <begin position="407"/>
        <end position="433"/>
    </location>
</feature>
<feature type="transmembrane region" description="Helical" evidence="6">
    <location>
        <begin position="144"/>
        <end position="164"/>
    </location>
</feature>
<dbReference type="Proteomes" id="UP001209540">
    <property type="component" value="Unassembled WGS sequence"/>
</dbReference>
<dbReference type="CDD" id="cd17323">
    <property type="entry name" value="MFS_Tpo1_MDR_like"/>
    <property type="match status" value="1"/>
</dbReference>
<dbReference type="GO" id="GO:0022857">
    <property type="term" value="F:transmembrane transporter activity"/>
    <property type="evidence" value="ECO:0007669"/>
    <property type="project" value="InterPro"/>
</dbReference>